<dbReference type="Proteomes" id="UP001589535">
    <property type="component" value="Unassembled WGS sequence"/>
</dbReference>
<dbReference type="EMBL" id="JBHMBK010000052">
    <property type="protein sequence ID" value="MFB9690418.1"/>
    <property type="molecule type" value="Genomic_DNA"/>
</dbReference>
<name>A0ABV5UGB2_9PSEU</name>
<gene>
    <name evidence="2" type="ORF">ACFFTO_40120</name>
</gene>
<reference evidence="2 3" key="1">
    <citation type="submission" date="2024-09" db="EMBL/GenBank/DDBJ databases">
        <authorList>
            <person name="Sun Q."/>
            <person name="Mori K."/>
        </authorList>
    </citation>
    <scope>NUCLEOTIDE SEQUENCE [LARGE SCALE GENOMIC DNA]</scope>
    <source>
        <strain evidence="2 3">JCM 13852</strain>
    </source>
</reference>
<sequence length="78" mass="7803">RARARPAPPPILVAATATDPVTPQVGSTRAADQMPSAVTITWQGAGHGALGVSPCVTEAARAFLVDGKIPTDGTLCPA</sequence>
<dbReference type="RefSeq" id="WP_378205769.1">
    <property type="nucleotide sequence ID" value="NZ_JBHMBK010000052.1"/>
</dbReference>
<evidence type="ECO:0000259" key="1">
    <source>
        <dbReference type="Pfam" id="PF08386"/>
    </source>
</evidence>
<keyword evidence="2" id="KW-0378">Hydrolase</keyword>
<feature type="non-terminal residue" evidence="2">
    <location>
        <position position="1"/>
    </location>
</feature>
<dbReference type="InterPro" id="IPR013595">
    <property type="entry name" value="Pept_S33_TAP-like_C"/>
</dbReference>
<feature type="domain" description="Peptidase S33 tripeptidyl aminopeptidase-like C-terminal" evidence="1">
    <location>
        <begin position="7"/>
        <end position="76"/>
    </location>
</feature>
<keyword evidence="3" id="KW-1185">Reference proteome</keyword>
<dbReference type="InterPro" id="IPR029058">
    <property type="entry name" value="AB_hydrolase_fold"/>
</dbReference>
<dbReference type="SUPFAM" id="SSF53474">
    <property type="entry name" value="alpha/beta-Hydrolases"/>
    <property type="match status" value="1"/>
</dbReference>
<accession>A0ABV5UGB2</accession>
<comment type="caution">
    <text evidence="2">The sequence shown here is derived from an EMBL/GenBank/DDBJ whole genome shotgun (WGS) entry which is preliminary data.</text>
</comment>
<proteinExistence type="predicted"/>
<dbReference type="Pfam" id="PF08386">
    <property type="entry name" value="Abhydrolase_4"/>
    <property type="match status" value="1"/>
</dbReference>
<evidence type="ECO:0000313" key="2">
    <source>
        <dbReference type="EMBL" id="MFB9690418.1"/>
    </source>
</evidence>
<evidence type="ECO:0000313" key="3">
    <source>
        <dbReference type="Proteomes" id="UP001589535"/>
    </source>
</evidence>
<protein>
    <submittedName>
        <fullName evidence="2">Alpha/beta hydrolase</fullName>
    </submittedName>
</protein>
<dbReference type="GO" id="GO:0016787">
    <property type="term" value="F:hydrolase activity"/>
    <property type="evidence" value="ECO:0007669"/>
    <property type="project" value="UniProtKB-KW"/>
</dbReference>
<organism evidence="2 3">
    <name type="scientific">Amycolatopsis plumensis</name>
    <dbReference type="NCBI Taxonomy" id="236508"/>
    <lineage>
        <taxon>Bacteria</taxon>
        <taxon>Bacillati</taxon>
        <taxon>Actinomycetota</taxon>
        <taxon>Actinomycetes</taxon>
        <taxon>Pseudonocardiales</taxon>
        <taxon>Pseudonocardiaceae</taxon>
        <taxon>Amycolatopsis</taxon>
    </lineage>
</organism>